<dbReference type="EMBL" id="JAAAML010000003">
    <property type="protein sequence ID" value="MCO6409614.1"/>
    <property type="molecule type" value="Genomic_DNA"/>
</dbReference>
<gene>
    <name evidence="1" type="ORF">GTW23_15635</name>
</gene>
<keyword evidence="2" id="KW-1185">Reference proteome</keyword>
<name>A0ABT1CTU4_9HYPH</name>
<organism evidence="1 2">
    <name type="scientific">Hoeflea alexandrii</name>
    <dbReference type="NCBI Taxonomy" id="288436"/>
    <lineage>
        <taxon>Bacteria</taxon>
        <taxon>Pseudomonadati</taxon>
        <taxon>Pseudomonadota</taxon>
        <taxon>Alphaproteobacteria</taxon>
        <taxon>Hyphomicrobiales</taxon>
        <taxon>Rhizobiaceae</taxon>
        <taxon>Hoeflea</taxon>
    </lineage>
</organism>
<sequence>MKPFVVTLSRFVRQKCGFAATWVRQNQTLAGLVFPDAMPLQHQLLQKMWPE</sequence>
<dbReference type="RefSeq" id="WP_193217304.1">
    <property type="nucleotide sequence ID" value="NZ_CP159480.1"/>
</dbReference>
<evidence type="ECO:0000313" key="1">
    <source>
        <dbReference type="EMBL" id="MCO6409614.1"/>
    </source>
</evidence>
<protein>
    <submittedName>
        <fullName evidence="1">Uncharacterized protein</fullName>
    </submittedName>
</protein>
<comment type="caution">
    <text evidence="1">The sequence shown here is derived from an EMBL/GenBank/DDBJ whole genome shotgun (WGS) entry which is preliminary data.</text>
</comment>
<dbReference type="Proteomes" id="UP001320715">
    <property type="component" value="Unassembled WGS sequence"/>
</dbReference>
<proteinExistence type="predicted"/>
<evidence type="ECO:0000313" key="2">
    <source>
        <dbReference type="Proteomes" id="UP001320715"/>
    </source>
</evidence>
<reference evidence="1 2" key="1">
    <citation type="submission" date="2020-01" db="EMBL/GenBank/DDBJ databases">
        <title>Genomes of bacteria type strains.</title>
        <authorList>
            <person name="Chen J."/>
            <person name="Zhu S."/>
            <person name="Yang J."/>
        </authorList>
    </citation>
    <scope>NUCLEOTIDE SEQUENCE [LARGE SCALE GENOMIC DNA]</scope>
    <source>
        <strain evidence="1 2">DSM 16655</strain>
    </source>
</reference>
<accession>A0ABT1CTU4</accession>